<gene>
    <name evidence="2" type="ORF">P3T76_003036</name>
</gene>
<name>A0AAD9GXI3_9STRA</name>
<dbReference type="AlphaFoldDB" id="A0AAD9GXI3"/>
<accession>A0AAD9GXI3</accession>
<evidence type="ECO:0000313" key="3">
    <source>
        <dbReference type="Proteomes" id="UP001259832"/>
    </source>
</evidence>
<evidence type="ECO:0000313" key="2">
    <source>
        <dbReference type="EMBL" id="KAK1945988.1"/>
    </source>
</evidence>
<proteinExistence type="predicted"/>
<reference evidence="2" key="1">
    <citation type="submission" date="2023-08" db="EMBL/GenBank/DDBJ databases">
        <title>Reference Genome Resource for the Citrus Pathogen Phytophthora citrophthora.</title>
        <authorList>
            <person name="Moller H."/>
            <person name="Coetzee B."/>
            <person name="Rose L.J."/>
            <person name="Van Niekerk J.M."/>
        </authorList>
    </citation>
    <scope>NUCLEOTIDE SEQUENCE</scope>
    <source>
        <strain evidence="2">STE-U-9442</strain>
    </source>
</reference>
<keyword evidence="3" id="KW-1185">Reference proteome</keyword>
<protein>
    <submittedName>
        <fullName evidence="2">Uncharacterized protein</fullName>
    </submittedName>
</protein>
<comment type="caution">
    <text evidence="2">The sequence shown here is derived from an EMBL/GenBank/DDBJ whole genome shotgun (WGS) entry which is preliminary data.</text>
</comment>
<dbReference type="Proteomes" id="UP001259832">
    <property type="component" value="Unassembled WGS sequence"/>
</dbReference>
<feature type="region of interest" description="Disordered" evidence="1">
    <location>
        <begin position="110"/>
        <end position="130"/>
    </location>
</feature>
<dbReference type="EMBL" id="JASMQC010000004">
    <property type="protein sequence ID" value="KAK1945988.1"/>
    <property type="molecule type" value="Genomic_DNA"/>
</dbReference>
<evidence type="ECO:0000256" key="1">
    <source>
        <dbReference type="SAM" id="MobiDB-lite"/>
    </source>
</evidence>
<organism evidence="2 3">
    <name type="scientific">Phytophthora citrophthora</name>
    <dbReference type="NCBI Taxonomy" id="4793"/>
    <lineage>
        <taxon>Eukaryota</taxon>
        <taxon>Sar</taxon>
        <taxon>Stramenopiles</taxon>
        <taxon>Oomycota</taxon>
        <taxon>Peronosporomycetes</taxon>
        <taxon>Peronosporales</taxon>
        <taxon>Peronosporaceae</taxon>
        <taxon>Phytophthora</taxon>
    </lineage>
</organism>
<sequence length="172" mass="19363">MDFGYGICGHKNSFSTGVKIGNYVEDRIGAELARCSSSKPINKKSEYLASFIQPREMPDKCAHAPAENLVERNMLRQGLSYDLIFEHGRAHIPTSGEHVIKFTPTSRDYGSSLPANLKGTSTPSSESERRKAMEIKRLREARQQRTTYLSTSQSIVPVHTASRRQENLLIHR</sequence>